<protein>
    <submittedName>
        <fullName evidence="1">Uncharacterized protein</fullName>
    </submittedName>
</protein>
<dbReference type="EMBL" id="FN667742">
    <property type="protein sequence ID" value="CBJ89662.1"/>
    <property type="molecule type" value="Genomic_DNA"/>
</dbReference>
<keyword evidence="2" id="KW-1185">Reference proteome</keyword>
<accession>D3VC09</accession>
<dbReference type="HOGENOM" id="CLU_3319485_0_0_6"/>
<organism evidence="1 2">
    <name type="scientific">Xenorhabdus nematophila (strain ATCC 19061 / DSM 3370 / CCUG 14189 / LMG 1036 / NCIMB 9965 / AN6)</name>
    <dbReference type="NCBI Taxonomy" id="406817"/>
    <lineage>
        <taxon>Bacteria</taxon>
        <taxon>Pseudomonadati</taxon>
        <taxon>Pseudomonadota</taxon>
        <taxon>Gammaproteobacteria</taxon>
        <taxon>Enterobacterales</taxon>
        <taxon>Morganellaceae</taxon>
        <taxon>Xenorhabdus</taxon>
    </lineage>
</organism>
<dbReference type="AlphaFoldDB" id="D3VC09"/>
<gene>
    <name evidence="1" type="ordered locus">XNC1_1599</name>
</gene>
<dbReference type="KEGG" id="xne:XNC1_1599"/>
<reference evidence="1 2" key="1">
    <citation type="journal article" date="2011" name="PLoS ONE">
        <title>The entomopathogenic bacterial endosymbionts xenorhabdus and photorhabdus: convergent lifestyles from divergent genomes.</title>
        <authorList>
            <person name="Chaston J.M."/>
            <person name="Suen G."/>
            <person name="Tucker S.L."/>
            <person name="Andersen A.W."/>
            <person name="Bhasin A."/>
            <person name="Bode E."/>
            <person name="Bode H.B."/>
            <person name="Brachmann A.O."/>
            <person name="Cowles C.E."/>
            <person name="Cowles K.N."/>
            <person name="Darby C."/>
            <person name="de Leon L."/>
            <person name="Drace K."/>
            <person name="Du Z."/>
            <person name="Givaudan A."/>
            <person name="Herbert Tran E.E."/>
            <person name="Jewell K.A."/>
            <person name="Knack J.J."/>
            <person name="Krasomil-Osterfeld K.C."/>
            <person name="Kukor R."/>
            <person name="Lanois A."/>
            <person name="Latreille P."/>
            <person name="Leimgruber N.K."/>
            <person name="Lipke C.M."/>
            <person name="Liu R."/>
            <person name="Lu X."/>
            <person name="Martens E.C."/>
            <person name="Marri P.R."/>
            <person name="Medigue C."/>
            <person name="Menard M.L."/>
            <person name="Miller N.M."/>
            <person name="Morales-Soto N."/>
            <person name="Norton S."/>
            <person name="Ogier J.C."/>
            <person name="Orchard S.S."/>
            <person name="Park D."/>
            <person name="Park Y."/>
            <person name="Qurollo B.A."/>
            <person name="Sugar D.R."/>
            <person name="Richards G.R."/>
            <person name="Rouy Z."/>
            <person name="Slominski B."/>
            <person name="Slominski K."/>
            <person name="Snyder H."/>
            <person name="Tjaden B.C."/>
            <person name="van der Hoeven R."/>
            <person name="Welch R.D."/>
            <person name="Wheeler C."/>
            <person name="Xiang B."/>
            <person name="Barbazuk B."/>
            <person name="Gaudriault S."/>
            <person name="Goodner B."/>
            <person name="Slater S.C."/>
            <person name="Forst S."/>
            <person name="Goldman B.S."/>
            <person name="Goodrich-Blair H."/>
        </authorList>
    </citation>
    <scope>NUCLEOTIDE SEQUENCE [LARGE SCALE GENOMIC DNA]</scope>
    <source>
        <strain evidence="2">ATCC 19061 / DSM 3370 / CCUG 14189 / LMG 1036 / NCIMB 9965 / AN6</strain>
    </source>
</reference>
<evidence type="ECO:0000313" key="1">
    <source>
        <dbReference type="EMBL" id="CBJ89662.1"/>
    </source>
</evidence>
<evidence type="ECO:0000313" key="2">
    <source>
        <dbReference type="Proteomes" id="UP000008075"/>
    </source>
</evidence>
<dbReference type="Proteomes" id="UP000008075">
    <property type="component" value="Chromosome"/>
</dbReference>
<sequence length="39" mass="4576">MIGISSKAMHKIVMIDIYNAYTFYLPSCSCYLCYNLKIY</sequence>
<name>D3VC09_XENNA</name>
<proteinExistence type="predicted"/>